<dbReference type="GO" id="GO:0005886">
    <property type="term" value="C:plasma membrane"/>
    <property type="evidence" value="ECO:0007669"/>
    <property type="project" value="UniProtKB-SubCell"/>
</dbReference>
<evidence type="ECO:0000256" key="3">
    <source>
        <dbReference type="ARBA" id="ARBA00007681"/>
    </source>
</evidence>
<protein>
    <recommendedName>
        <fullName evidence="10">ATP synthase gamma chain</fullName>
    </recommendedName>
    <alternativeName>
        <fullName evidence="10">ATP synthase F1 sector gamma subunit</fullName>
    </alternativeName>
    <alternativeName>
        <fullName evidence="10">F-ATPase gamma subunit</fullName>
    </alternativeName>
</protein>
<evidence type="ECO:0000256" key="7">
    <source>
        <dbReference type="ARBA" id="ARBA00023136"/>
    </source>
</evidence>
<keyword evidence="6 10" id="KW-0406">Ion transport</keyword>
<dbReference type="GO" id="GO:0045259">
    <property type="term" value="C:proton-transporting ATP synthase complex"/>
    <property type="evidence" value="ECO:0007669"/>
    <property type="project" value="UniProtKB-KW"/>
</dbReference>
<dbReference type="PANTHER" id="PTHR11693">
    <property type="entry name" value="ATP SYNTHASE GAMMA CHAIN"/>
    <property type="match status" value="1"/>
</dbReference>
<evidence type="ECO:0000256" key="8">
    <source>
        <dbReference type="ARBA" id="ARBA00023196"/>
    </source>
</evidence>
<evidence type="ECO:0000256" key="9">
    <source>
        <dbReference type="ARBA" id="ARBA00023310"/>
    </source>
</evidence>
<comment type="function">
    <text evidence="1 10">Produces ATP from ADP in the presence of a proton gradient across the membrane. The gamma chain is believed to be important in regulating ATPase activity and the flow of protons through the CF(0) complex.</text>
</comment>
<evidence type="ECO:0000256" key="2">
    <source>
        <dbReference type="ARBA" id="ARBA00004170"/>
    </source>
</evidence>
<name>A0A9J6ZQG8_9BACT</name>
<reference evidence="11" key="2">
    <citation type="submission" date="2022-06" db="EMBL/GenBank/DDBJ databases">
        <title>Xiashengella guii gen. nov. sp. nov., a bacterium isolated form anaerobic digestion tank.</title>
        <authorList>
            <person name="Huang H."/>
        </authorList>
    </citation>
    <scope>NUCLEOTIDE SEQUENCE</scope>
    <source>
        <strain evidence="11">Ai-910</strain>
    </source>
</reference>
<dbReference type="KEGG" id="alkq:M9189_00720"/>
<sequence length="293" mass="32700">MASLKDIKTRISSVKTTRQVTSAMKMVSAARLKKAQDDIYHIRPFTSRLAGIIHDLMPSVDEYDRWFMSPGKGDKVLVIAIASNRGLCGAFNQNIVREVSTLLSTTLKEDSAKGNIHLVVLGKQAEKMFTSRRIHVDEYRHNLVNSSLYAPISEFAAEVIDGYNKGQYKQVVVVYNEFVNAALQNVRTSQFLPMVMPTQTAKSRLQDYIFEPDTATIVKNLIPRMLQAMLYQVVLESIASEHGARMTSMHKATDNATELIRELELSYNKARQASITNQIVEITGGAEALRGGS</sequence>
<dbReference type="PANTHER" id="PTHR11693:SF22">
    <property type="entry name" value="ATP SYNTHASE SUBUNIT GAMMA, MITOCHONDRIAL"/>
    <property type="match status" value="1"/>
</dbReference>
<keyword evidence="5 10" id="KW-0375">Hydrogen ion transport</keyword>
<keyword evidence="4 10" id="KW-0813">Transport</keyword>
<proteinExistence type="inferred from homology"/>
<keyword evidence="7 10" id="KW-0472">Membrane</keyword>
<keyword evidence="12" id="KW-1185">Reference proteome</keyword>
<dbReference type="InterPro" id="IPR035968">
    <property type="entry name" value="ATP_synth_F1_ATPase_gsu"/>
</dbReference>
<evidence type="ECO:0000256" key="4">
    <source>
        <dbReference type="ARBA" id="ARBA00022448"/>
    </source>
</evidence>
<dbReference type="EMBL" id="CP098400">
    <property type="protein sequence ID" value="URW79881.1"/>
    <property type="molecule type" value="Genomic_DNA"/>
</dbReference>
<keyword evidence="10" id="KW-1003">Cell membrane</keyword>
<dbReference type="InterPro" id="IPR000131">
    <property type="entry name" value="ATP_synth_F1_gsu"/>
</dbReference>
<keyword evidence="9 10" id="KW-0066">ATP synthesis</keyword>
<evidence type="ECO:0000256" key="10">
    <source>
        <dbReference type="HAMAP-Rule" id="MF_00815"/>
    </source>
</evidence>
<dbReference type="Pfam" id="PF00231">
    <property type="entry name" value="ATP-synt"/>
    <property type="match status" value="1"/>
</dbReference>
<accession>A0A9J6ZQG8</accession>
<evidence type="ECO:0000313" key="11">
    <source>
        <dbReference type="EMBL" id="URW79881.1"/>
    </source>
</evidence>
<dbReference type="NCBIfam" id="TIGR01146">
    <property type="entry name" value="ATPsyn_F1gamma"/>
    <property type="match status" value="1"/>
</dbReference>
<dbReference type="GO" id="GO:0005524">
    <property type="term" value="F:ATP binding"/>
    <property type="evidence" value="ECO:0007669"/>
    <property type="project" value="UniProtKB-UniRule"/>
</dbReference>
<gene>
    <name evidence="10 11" type="primary">atpG</name>
    <name evidence="11" type="ORF">M9189_00720</name>
</gene>
<dbReference type="RefSeq" id="WP_250723993.1">
    <property type="nucleotide sequence ID" value="NZ_CP098400.1"/>
</dbReference>
<evidence type="ECO:0000256" key="6">
    <source>
        <dbReference type="ARBA" id="ARBA00023065"/>
    </source>
</evidence>
<comment type="subunit">
    <text evidence="10">F-type ATPases have 2 components, CF(1) - the catalytic core - and CF(0) - the membrane proton channel. CF(1) has five subunits: alpha(3), beta(3), gamma(1), delta(1), epsilon(1). CF(0) has three main subunits: a, b and c.</text>
</comment>
<dbReference type="GO" id="GO:0042777">
    <property type="term" value="P:proton motive force-driven plasma membrane ATP synthesis"/>
    <property type="evidence" value="ECO:0007669"/>
    <property type="project" value="UniProtKB-UniRule"/>
</dbReference>
<evidence type="ECO:0000256" key="5">
    <source>
        <dbReference type="ARBA" id="ARBA00022781"/>
    </source>
</evidence>
<dbReference type="Gene3D" id="1.10.287.80">
    <property type="entry name" value="ATP synthase, gamma subunit, helix hairpin domain"/>
    <property type="match status" value="1"/>
</dbReference>
<reference evidence="11" key="1">
    <citation type="submission" date="2022-05" db="EMBL/GenBank/DDBJ databases">
        <authorList>
            <person name="Sun X."/>
        </authorList>
    </citation>
    <scope>NUCLEOTIDE SEQUENCE</scope>
    <source>
        <strain evidence="11">Ai-910</strain>
    </source>
</reference>
<comment type="similarity">
    <text evidence="3 10">Belongs to the ATPase gamma chain family.</text>
</comment>
<organism evidence="11 12">
    <name type="scientific">Xiashengella succiniciproducens</name>
    <dbReference type="NCBI Taxonomy" id="2949635"/>
    <lineage>
        <taxon>Bacteria</taxon>
        <taxon>Pseudomonadati</taxon>
        <taxon>Bacteroidota</taxon>
        <taxon>Bacteroidia</taxon>
        <taxon>Marinilabiliales</taxon>
        <taxon>Marinilabiliaceae</taxon>
        <taxon>Xiashengella</taxon>
    </lineage>
</organism>
<dbReference type="CDD" id="cd12151">
    <property type="entry name" value="F1-ATPase_gamma"/>
    <property type="match status" value="1"/>
</dbReference>
<dbReference type="Proteomes" id="UP001056426">
    <property type="component" value="Chromosome"/>
</dbReference>
<dbReference type="AlphaFoldDB" id="A0A9J6ZQG8"/>
<dbReference type="HAMAP" id="MF_00815">
    <property type="entry name" value="ATP_synth_gamma_bact"/>
    <property type="match status" value="1"/>
</dbReference>
<dbReference type="GO" id="GO:0046933">
    <property type="term" value="F:proton-transporting ATP synthase activity, rotational mechanism"/>
    <property type="evidence" value="ECO:0007669"/>
    <property type="project" value="UniProtKB-UniRule"/>
</dbReference>
<comment type="subcellular location">
    <subcellularLocation>
        <location evidence="10">Cell membrane</location>
        <topology evidence="10">Peripheral membrane protein</topology>
    </subcellularLocation>
    <subcellularLocation>
        <location evidence="2">Membrane</location>
        <topology evidence="2">Peripheral membrane protein</topology>
    </subcellularLocation>
</comment>
<dbReference type="Gene3D" id="3.40.1380.10">
    <property type="match status" value="1"/>
</dbReference>
<evidence type="ECO:0000313" key="12">
    <source>
        <dbReference type="Proteomes" id="UP001056426"/>
    </source>
</evidence>
<dbReference type="SUPFAM" id="SSF52943">
    <property type="entry name" value="ATP synthase (F1-ATPase), gamma subunit"/>
    <property type="match status" value="1"/>
</dbReference>
<keyword evidence="8 10" id="KW-0139">CF(1)</keyword>
<dbReference type="PRINTS" id="PR00126">
    <property type="entry name" value="ATPASEGAMMA"/>
</dbReference>
<evidence type="ECO:0000256" key="1">
    <source>
        <dbReference type="ARBA" id="ARBA00003456"/>
    </source>
</evidence>